<organism evidence="4 5">
    <name type="scientific">Desulfobacter hydrogenophilus</name>
    <dbReference type="NCBI Taxonomy" id="2291"/>
    <lineage>
        <taxon>Bacteria</taxon>
        <taxon>Pseudomonadati</taxon>
        <taxon>Thermodesulfobacteriota</taxon>
        <taxon>Desulfobacteria</taxon>
        <taxon>Desulfobacterales</taxon>
        <taxon>Desulfobacteraceae</taxon>
        <taxon>Desulfobacter</taxon>
    </lineage>
</organism>
<feature type="chain" id="PRO_5030062989" description="Lipoprotein" evidence="2">
    <location>
        <begin position="21"/>
        <end position="219"/>
    </location>
</feature>
<dbReference type="EMBL" id="QLNI01000017">
    <property type="protein sequence ID" value="RAM02207.1"/>
    <property type="molecule type" value="Genomic_DNA"/>
</dbReference>
<dbReference type="OrthoDB" id="5421336at2"/>
<evidence type="ECO:0008006" key="7">
    <source>
        <dbReference type="Google" id="ProtNLM"/>
    </source>
</evidence>
<protein>
    <recommendedName>
        <fullName evidence="7">Lipoprotein</fullName>
    </recommendedName>
</protein>
<dbReference type="AlphaFoldDB" id="A0A328FGP6"/>
<keyword evidence="6" id="KW-1185">Reference proteome</keyword>
<evidence type="ECO:0000256" key="2">
    <source>
        <dbReference type="SAM" id="SignalP"/>
    </source>
</evidence>
<feature type="signal peptide" evidence="2">
    <location>
        <begin position="1"/>
        <end position="20"/>
    </location>
</feature>
<accession>A0A328FGP6</accession>
<dbReference type="EMBL" id="CP036313">
    <property type="protein sequence ID" value="QBH15118.1"/>
    <property type="molecule type" value="Genomic_DNA"/>
</dbReference>
<evidence type="ECO:0000313" key="6">
    <source>
        <dbReference type="Proteomes" id="UP000293902"/>
    </source>
</evidence>
<sequence>MNRSTILALFMLVSSTFLFSGCVVPADGYYSDPGYRSNVMVVPALPYTVNLYQRPYYNYHGYYYFYSNQRWYYSRAKGGRWIALPRTHWPRDTRWKGRHFHNDHRDHKYDRHDKPQSKKPKYQPQKDPRRSDKYRQKNDSLRKDSRHNEKNQLKKYPGKRAEEPRQHDRKKVKQERNDRNQRKMGPPQNKNRKDDKNRKDNKKCTEEEIRLRKPGCERR</sequence>
<feature type="region of interest" description="Disordered" evidence="1">
    <location>
        <begin position="93"/>
        <end position="219"/>
    </location>
</feature>
<proteinExistence type="predicted"/>
<feature type="compositionally biased region" description="Basic and acidic residues" evidence="1">
    <location>
        <begin position="103"/>
        <end position="116"/>
    </location>
</feature>
<evidence type="ECO:0000313" key="4">
    <source>
        <dbReference type="EMBL" id="RAM02207.1"/>
    </source>
</evidence>
<reference evidence="4 5" key="1">
    <citation type="submission" date="2018-06" db="EMBL/GenBank/DDBJ databases">
        <title>Complete Genome Sequence of Desulfobacter hydrogenophilus (DSM3380).</title>
        <authorList>
            <person name="Marietou A."/>
            <person name="Schreiber L."/>
            <person name="Marshall I."/>
            <person name="Jorgensen B."/>
        </authorList>
    </citation>
    <scope>NUCLEOTIDE SEQUENCE [LARGE SCALE GENOMIC DNA]</scope>
    <source>
        <strain evidence="4 5">DSM 3380</strain>
    </source>
</reference>
<dbReference type="PROSITE" id="PS51257">
    <property type="entry name" value="PROKAR_LIPOPROTEIN"/>
    <property type="match status" value="1"/>
</dbReference>
<gene>
    <name evidence="4" type="ORF">DO021_09695</name>
    <name evidence="3" type="ORF">EYB58_20645</name>
</gene>
<dbReference type="Proteomes" id="UP000248798">
    <property type="component" value="Unassembled WGS sequence"/>
</dbReference>
<name>A0A328FGP6_9BACT</name>
<dbReference type="Proteomes" id="UP000293902">
    <property type="component" value="Chromosome"/>
</dbReference>
<dbReference type="RefSeq" id="WP_111956113.1">
    <property type="nucleotide sequence ID" value="NZ_CP036313.1"/>
</dbReference>
<feature type="compositionally biased region" description="Basic and acidic residues" evidence="1">
    <location>
        <begin position="124"/>
        <end position="152"/>
    </location>
</feature>
<evidence type="ECO:0000256" key="1">
    <source>
        <dbReference type="SAM" id="MobiDB-lite"/>
    </source>
</evidence>
<feature type="compositionally biased region" description="Basic and acidic residues" evidence="1">
    <location>
        <begin position="191"/>
        <end position="219"/>
    </location>
</feature>
<evidence type="ECO:0000313" key="3">
    <source>
        <dbReference type="EMBL" id="QBH15118.1"/>
    </source>
</evidence>
<evidence type="ECO:0000313" key="5">
    <source>
        <dbReference type="Proteomes" id="UP000248798"/>
    </source>
</evidence>
<reference evidence="3 6" key="2">
    <citation type="submission" date="2019-02" db="EMBL/GenBank/DDBJ databases">
        <title>Complete genome sequence of Desulfobacter hydrogenophilus AcRS1.</title>
        <authorList>
            <person name="Marietou A."/>
            <person name="Lund M.B."/>
            <person name="Marshall I.P.G."/>
            <person name="Schreiber L."/>
            <person name="Jorgensen B."/>
        </authorList>
    </citation>
    <scope>NUCLEOTIDE SEQUENCE [LARGE SCALE GENOMIC DNA]</scope>
    <source>
        <strain evidence="3 6">AcRS1</strain>
    </source>
</reference>
<keyword evidence="2" id="KW-0732">Signal</keyword>